<gene>
    <name evidence="1" type="ORF">FHS38_006989</name>
</gene>
<dbReference type="EMBL" id="JACHJG010000028">
    <property type="protein sequence ID" value="MBB4890896.1"/>
    <property type="molecule type" value="Genomic_DNA"/>
</dbReference>
<comment type="caution">
    <text evidence="1">The sequence shown here is derived from an EMBL/GenBank/DDBJ whole genome shotgun (WGS) entry which is preliminary data.</text>
</comment>
<dbReference type="RefSeq" id="WP_184740437.1">
    <property type="nucleotide sequence ID" value="NZ_BMRW01000031.1"/>
</dbReference>
<accession>A0A7W7LJU3</accession>
<name>A0A7W7LJU3_STRNE</name>
<dbReference type="AlphaFoldDB" id="A0A7W7LJU3"/>
<dbReference type="Pfam" id="PF13560">
    <property type="entry name" value="HTH_31"/>
    <property type="match status" value="1"/>
</dbReference>
<reference evidence="1 2" key="1">
    <citation type="submission" date="2020-08" db="EMBL/GenBank/DDBJ databases">
        <title>Genomic Encyclopedia of Type Strains, Phase III (KMG-III): the genomes of soil and plant-associated and newly described type strains.</title>
        <authorList>
            <person name="Whitman W."/>
        </authorList>
    </citation>
    <scope>NUCLEOTIDE SEQUENCE [LARGE SCALE GENOMIC DNA]</scope>
    <source>
        <strain evidence="1 2">CECT 3265</strain>
    </source>
</reference>
<organism evidence="1 2">
    <name type="scientific">Streptomyces netropsis</name>
    <name type="common">Streptoverticillium netropsis</name>
    <dbReference type="NCBI Taxonomy" id="55404"/>
    <lineage>
        <taxon>Bacteria</taxon>
        <taxon>Bacillati</taxon>
        <taxon>Actinomycetota</taxon>
        <taxon>Actinomycetes</taxon>
        <taxon>Kitasatosporales</taxon>
        <taxon>Streptomycetaceae</taxon>
        <taxon>Streptomyces</taxon>
    </lineage>
</organism>
<evidence type="ECO:0000313" key="1">
    <source>
        <dbReference type="EMBL" id="MBB4890896.1"/>
    </source>
</evidence>
<sequence length="245" mass="27123">MGRREKPVDRTIPARAKLADFLRERKAAAGLTYEQMAKHSQVKEAPSQATLERAASGSTVPSWATVEVFVFMTITKDEELGGGPVAALHRSRELWIRARRATRAPYDIHAAPDPSLISSRADLSRALRRQHVWVGFPPPGEMERTVGSWALPRSTTRRIIAGDTLPVDPHQLVAFLKACYVIEPTDLEPWLYAAARAHTYEGLRIWKALQDLLAEAPEVDRTEGPPVSSDATVVYLQKRGAEVAA</sequence>
<keyword evidence="2" id="KW-1185">Reference proteome</keyword>
<dbReference type="Proteomes" id="UP000556436">
    <property type="component" value="Unassembled WGS sequence"/>
</dbReference>
<proteinExistence type="predicted"/>
<evidence type="ECO:0000313" key="2">
    <source>
        <dbReference type="Proteomes" id="UP000556436"/>
    </source>
</evidence>
<protein>
    <submittedName>
        <fullName evidence="1">Transcriptional regulator with XRE-family HTH domain</fullName>
    </submittedName>
</protein>